<keyword evidence="4" id="KW-0344">Guanine-nucleotide releasing factor</keyword>
<evidence type="ECO:0000313" key="10">
    <source>
        <dbReference type="EMBL" id="KAG2183676.1"/>
    </source>
</evidence>
<feature type="compositionally biased region" description="Polar residues" evidence="7">
    <location>
        <begin position="2504"/>
        <end position="2517"/>
    </location>
</feature>
<dbReference type="InterPro" id="IPR027007">
    <property type="entry name" value="C2_DOCK-type_domain"/>
</dbReference>
<feature type="region of interest" description="Disordered" evidence="7">
    <location>
        <begin position="871"/>
        <end position="891"/>
    </location>
</feature>
<keyword evidence="11" id="KW-1185">Reference proteome</keyword>
<dbReference type="Gene3D" id="1.20.58.740">
    <property type="match status" value="1"/>
</dbReference>
<dbReference type="GO" id="GO:0005737">
    <property type="term" value="C:cytoplasm"/>
    <property type="evidence" value="ECO:0007669"/>
    <property type="project" value="UniProtKB-SubCell"/>
</dbReference>
<dbReference type="Gene3D" id="1.20.1270.350">
    <property type="entry name" value="Dedicator of cytokinesis N-terminal subdomain"/>
    <property type="match status" value="1"/>
</dbReference>
<dbReference type="GO" id="GO:0007264">
    <property type="term" value="P:small GTPase-mediated signal transduction"/>
    <property type="evidence" value="ECO:0007669"/>
    <property type="project" value="InterPro"/>
</dbReference>
<organism evidence="10 11">
    <name type="scientific">Mortierella isabellina</name>
    <name type="common">Filamentous fungus</name>
    <name type="synonym">Umbelopsis isabellina</name>
    <dbReference type="NCBI Taxonomy" id="91625"/>
    <lineage>
        <taxon>Eukaryota</taxon>
        <taxon>Fungi</taxon>
        <taxon>Fungi incertae sedis</taxon>
        <taxon>Mucoromycota</taxon>
        <taxon>Mucoromycotina</taxon>
        <taxon>Umbelopsidomycetes</taxon>
        <taxon>Umbelopsidales</taxon>
        <taxon>Umbelopsidaceae</taxon>
        <taxon>Umbelopsis</taxon>
    </lineage>
</organism>
<feature type="region of interest" description="Disordered" evidence="7">
    <location>
        <begin position="994"/>
        <end position="1024"/>
    </location>
</feature>
<dbReference type="InterPro" id="IPR043161">
    <property type="entry name" value="DOCK_C_lobe_A"/>
</dbReference>
<evidence type="ECO:0000313" key="11">
    <source>
        <dbReference type="Proteomes" id="UP000654370"/>
    </source>
</evidence>
<dbReference type="InterPro" id="IPR046773">
    <property type="entry name" value="DOCKER_Lobe_C"/>
</dbReference>
<keyword evidence="2" id="KW-0963">Cytoplasm</keyword>
<reference evidence="10" key="1">
    <citation type="submission" date="2020-12" db="EMBL/GenBank/DDBJ databases">
        <title>Metabolic potential, ecology and presence of endohyphal bacteria is reflected in genomic diversity of Mucoromycotina.</title>
        <authorList>
            <person name="Muszewska A."/>
            <person name="Okrasinska A."/>
            <person name="Steczkiewicz K."/>
            <person name="Drgas O."/>
            <person name="Orlowska M."/>
            <person name="Perlinska-Lenart U."/>
            <person name="Aleksandrzak-Piekarczyk T."/>
            <person name="Szatraj K."/>
            <person name="Zielenkiewicz U."/>
            <person name="Pilsyk S."/>
            <person name="Malc E."/>
            <person name="Mieczkowski P."/>
            <person name="Kruszewska J.S."/>
            <person name="Biernat P."/>
            <person name="Pawlowska J."/>
        </authorList>
    </citation>
    <scope>NUCLEOTIDE SEQUENCE</scope>
    <source>
        <strain evidence="10">WA0000067209</strain>
    </source>
</reference>
<dbReference type="PROSITE" id="PS51650">
    <property type="entry name" value="C2_DOCK"/>
    <property type="match status" value="1"/>
</dbReference>
<keyword evidence="3" id="KW-0597">Phosphoprotein</keyword>
<dbReference type="Gene3D" id="1.25.40.410">
    <property type="match status" value="1"/>
</dbReference>
<dbReference type="EMBL" id="JAEPQZ010000003">
    <property type="protein sequence ID" value="KAG2183676.1"/>
    <property type="molecule type" value="Genomic_DNA"/>
</dbReference>
<evidence type="ECO:0000256" key="4">
    <source>
        <dbReference type="ARBA" id="ARBA00022658"/>
    </source>
</evidence>
<feature type="compositionally biased region" description="Polar residues" evidence="7">
    <location>
        <begin position="2553"/>
        <end position="2573"/>
    </location>
</feature>
<dbReference type="CDD" id="cd08679">
    <property type="entry name" value="C2_DOCK180_related"/>
    <property type="match status" value="1"/>
</dbReference>
<dbReference type="GO" id="GO:0031267">
    <property type="term" value="F:small GTPase binding"/>
    <property type="evidence" value="ECO:0007669"/>
    <property type="project" value="TreeGrafter"/>
</dbReference>
<dbReference type="InterPro" id="IPR026791">
    <property type="entry name" value="DOCK"/>
</dbReference>
<keyword evidence="6" id="KW-0175">Coiled coil</keyword>
<dbReference type="Proteomes" id="UP000654370">
    <property type="component" value="Unassembled WGS sequence"/>
</dbReference>
<dbReference type="GO" id="GO:0005886">
    <property type="term" value="C:plasma membrane"/>
    <property type="evidence" value="ECO:0007669"/>
    <property type="project" value="TreeGrafter"/>
</dbReference>
<dbReference type="InterPro" id="IPR046769">
    <property type="entry name" value="DOCKER_Lobe_A"/>
</dbReference>
<comment type="similarity">
    <text evidence="5">Belongs to the DOCK family.</text>
</comment>
<dbReference type="InterPro" id="IPR032376">
    <property type="entry name" value="DOCK_N"/>
</dbReference>
<protein>
    <submittedName>
        <fullName evidence="10">Uncharacterized protein</fullName>
    </submittedName>
</protein>
<proteinExistence type="inferred from homology"/>
<dbReference type="Gene3D" id="2.60.40.150">
    <property type="entry name" value="C2 domain"/>
    <property type="match status" value="1"/>
</dbReference>
<dbReference type="InterPro" id="IPR056372">
    <property type="entry name" value="TPR_DOCK"/>
</dbReference>
<evidence type="ECO:0000259" key="8">
    <source>
        <dbReference type="PROSITE" id="PS51650"/>
    </source>
</evidence>
<dbReference type="PROSITE" id="PS51651">
    <property type="entry name" value="DOCKER"/>
    <property type="match status" value="1"/>
</dbReference>
<dbReference type="Pfam" id="PF20421">
    <property type="entry name" value="DHR-2_Lobe_C"/>
    <property type="match status" value="1"/>
</dbReference>
<evidence type="ECO:0000259" key="9">
    <source>
        <dbReference type="PROSITE" id="PS51651"/>
    </source>
</evidence>
<dbReference type="InterPro" id="IPR035892">
    <property type="entry name" value="C2_domain_sf"/>
</dbReference>
<gene>
    <name evidence="10" type="ORF">INT43_006684</name>
</gene>
<dbReference type="CDD" id="cd11684">
    <property type="entry name" value="DHR2_DOCK"/>
    <property type="match status" value="1"/>
</dbReference>
<feature type="compositionally biased region" description="Low complexity" evidence="7">
    <location>
        <begin position="1513"/>
        <end position="1537"/>
    </location>
</feature>
<evidence type="ECO:0000256" key="2">
    <source>
        <dbReference type="ARBA" id="ARBA00022490"/>
    </source>
</evidence>
<evidence type="ECO:0000256" key="7">
    <source>
        <dbReference type="SAM" id="MobiDB-lite"/>
    </source>
</evidence>
<dbReference type="Pfam" id="PF20422">
    <property type="entry name" value="DHR-2_Lobe_B"/>
    <property type="match status" value="1"/>
</dbReference>
<evidence type="ECO:0000256" key="1">
    <source>
        <dbReference type="ARBA" id="ARBA00004496"/>
    </source>
</evidence>
<feature type="compositionally biased region" description="Basic and acidic residues" evidence="7">
    <location>
        <begin position="205"/>
        <end position="229"/>
    </location>
</feature>
<evidence type="ECO:0000256" key="5">
    <source>
        <dbReference type="PROSITE-ProRule" id="PRU00983"/>
    </source>
</evidence>
<dbReference type="Pfam" id="PF14429">
    <property type="entry name" value="DOCK-C2"/>
    <property type="match status" value="1"/>
</dbReference>
<comment type="caution">
    <text evidence="10">The sequence shown here is derived from an EMBL/GenBank/DDBJ whole genome shotgun (WGS) entry which is preliminary data.</text>
</comment>
<dbReference type="GO" id="GO:0005085">
    <property type="term" value="F:guanyl-nucleotide exchange factor activity"/>
    <property type="evidence" value="ECO:0007669"/>
    <property type="project" value="UniProtKB-KW"/>
</dbReference>
<sequence length="2589" mass="288945">MQARRDDVTKWLPLPKIAHGIVVYPFSPADNLHANVSSTATATLQTPTSSRPTAYSTSPSLSTFGDEASVLSVNSGASSPGPEPARPADLSALIALEVGDEVFIIEQQKSWYRGYVLRAMSRGQVPNTAPIGCFPKNHVHVKGYLRSNMVPANHRYSVAIDPMDTLTVPEWDLSLPLSAKRSSILSTIVKSPRLPRSLSESNITKPDKLNLDLDSHNADDWSAKSRPESAIEPPYTTEASTLSSLDLAERSQAPAQKPEPHRLPPLPFTRFSQSTATGESEPLIDEIAACIREWHCRLYTHLSERHYGAFNAVKDHINYLFQARRQLLDKTLSRDELSRLRKELIHRMVIVNMLQGGEMLVRHPNLGHLLDLQNTSIATIYRMHFEYANKELTPLHLHNVSSNSSILSSSSPTIPSPSMPSSMFPNSSSGLAELAENMHTASPNVPHPPSPLIMNTPTTNAAKGAKFYHLYFDLKACVAHICQPGEFTELYFSLYNHADGKFLTEEYLVVLNYNGMPKDESRIGKLNTLFTQLSNHDLNKDIYLVCRIVRMGSMKLSDKDHASSLSGGQASIVSGSTDSKSYFDLANGKQHQISLQHQLAQQRQLSYTSPSAQNQTSSHGFRRPFGCAVLHLGGLLQGSANSQTLSTASPAPAFTNPNLVSSSMVSTPSNVGTPVAASLNARSNIASSSGRDMLAAEHFMPIYTPTSESGFSALVRNIINETPKEYERNPRAEMLCVYLRLFHGELDNVVKTNTGLLQDVPMTSWLGFPDVVFPGDFRNELYVTLSSGDFTQFGRSKNLQVTLCVRDNSTGDVIENSLCPGSGVMPTTYWESMIFYHEQRPSWEETIKVKISDVIRWENAHVYMTIRHRSTTSFQPNQGSPPHRSSNSPSQNLPSEKIIAFGFLPLFLPPLFNNFVVDGTHKIALYRYDKQMCSPNVYLKNAAWCLNSTAPANTISSNTFASVKQNHRHTFGHGHHSSISSKNALAIIPNGSSNSVSSLGRQDGSSTSGTVTPTQSAPTPTLKPAQLRETVNFRTFLCSTQYTQNQILVQLLNWQAYLEDGAEGKKELQSVLDQFTFVGEMEVVKFLGDIFDALFGILTCSRLKDGTGTALGDQVVDGIVWVLGIIQDRRFSNFRPVLDVYIEQLFAQSGTHTPGNKLTESLPKEAYVYDALLKSHLRLCSDPSDMVRAKKLRSSMKVWEYLFRFIVRSREVARYNEEESERQLRDMMFKEEIQQLMKLINGIMSPELPSSMIGSQTLALQHFASILGELRRVFLPTEVADIIIAFLDASIHFTGKLVAHRLCTIISVIKSPIFTDMESKSTLVPKVVGWVAGWINSYSQVAEEQDPAGGKEASISPTQSTNTLPRAQWLENLRLSITIVYLVFEKVRGFRSMSHTSTSLSSSWVSSMFSMKSVSNIRPISLATHDEYDESQDDIGMSEYKDIEITTVLLSMLPRMLSTFRELQQIVSLSYKAMLQPNTSSLSNSTSTSSTSSNKPPPIQTRTSVNALRDRAASVSSKAPSVPGSNSSNNNSTNNQNVLSKCPAIPFPTTYPFSSPPMVKPNTKSSALDLTPLVSSGLLDLSIIILELFNVTPAHELKEYLINMNEEQGARRTSMIIREICRVCLAILHGEGLTNDCDDELSQGLDQSMFKKIAAARCIPRNWLNLQMVAHQVVITSILIPISELIAEDYFPLEPKLNSQFELDLGNNTTVDLWQTLLRTALSVVSSPELEIGRFLPQRQHAMWKLIGDLRGSGGLQLLMTLWKAFHLEQQPPDVTQDSSGETAVDSSFNMGEVIEAGPETTNDIAPDADNSTPRASIISPLSSKQSDALASAVMGSSKLEIFYSNILPVIVRPLCSLSLSNHDQVRQTAATMLIDLFAVEYKRLGNITRLAQYLVGTMDRLLMVENKGSDIIRHQLISDLQATLEQQSELVRGEYYKLVENAISSLSTFLDLLLQIRSLPQDDEYKDERINATLKLMHFIQMIEREVTYTKYVHQMVHLQLESHNFTEAALTLKLHADLLEWNPYGEVSAISELNFPAQTPFARKEKIYYKMLDYLDRGKAWEICIEICKELAQQYEATTFDYNKLSEILIKQAGFVESIAKKERYFPEYFRVGFYGRGFPTTVRNQQFVFRGMEWEKIASFIERIQNKHPNAEILPPKVASGSSISEKDLKELEQSPDGQYLQITAVTPEPEKDNRPVFNNDLVTDNIRSYYVANQVYMFSFSRPVFKPPAQNEDGTNKPDNEFLNLWTEKTTLICDDTFPTILRRSRVIKTKVVELSPIENAVYAMEQKNNEFEVMERKYNAILAKLPKNQVGPPSININPFSMALNGAVDAPVNGGVPMYKAAFLTEEFAKQHPDMLDWVNRLRAAIDKQVEIIEQCLELHNKLVPFEMRPLHNNLIKFFRKNFREEIQRVNVKRNKSQAARRQSRASQVLSATSLQDIIDRTDSTRQGSISAAGSGLGKSMPPISRAFSIRPSSMILTGIEDDLEQFDDDTTGKRMPSTDVSSKAESISRSFKMSLRMKSGRRRTSSNPDVFDDGISNISPRGMKNGSIKQTGASTPSLTAEPRSSTKAPKKRTWAFSRPRSNS</sequence>
<dbReference type="Pfam" id="PF23554">
    <property type="entry name" value="TPR_DOCK"/>
    <property type="match status" value="1"/>
</dbReference>
<dbReference type="InterPro" id="IPR042455">
    <property type="entry name" value="DOCK_N_sub1"/>
</dbReference>
<evidence type="ECO:0000256" key="3">
    <source>
        <dbReference type="ARBA" id="ARBA00022553"/>
    </source>
</evidence>
<name>A0A8H7Q2W4_MORIS</name>
<dbReference type="PANTHER" id="PTHR45653:SF10">
    <property type="entry name" value="MYOBLAST CITY, ISOFORM B"/>
    <property type="match status" value="1"/>
</dbReference>
<dbReference type="OrthoDB" id="18896at2759"/>
<dbReference type="PANTHER" id="PTHR45653">
    <property type="entry name" value="DEDICATOR OF CYTOKINESIS"/>
    <property type="match status" value="1"/>
</dbReference>
<feature type="coiled-coil region" evidence="6">
    <location>
        <begin position="2282"/>
        <end position="2309"/>
    </location>
</feature>
<comment type="subcellular location">
    <subcellularLocation>
        <location evidence="1">Cytoplasm</location>
    </subcellularLocation>
</comment>
<dbReference type="Gene3D" id="2.30.30.40">
    <property type="entry name" value="SH3 Domains"/>
    <property type="match status" value="1"/>
</dbReference>
<feature type="compositionally biased region" description="Low complexity" evidence="7">
    <location>
        <begin position="1478"/>
        <end position="1494"/>
    </location>
</feature>
<dbReference type="InterPro" id="IPR027357">
    <property type="entry name" value="DOCKER_dom"/>
</dbReference>
<accession>A0A8H7Q2W4</accession>
<feature type="domain" description="C2 DOCK-type" evidence="8">
    <location>
        <begin position="778"/>
        <end position="962"/>
    </location>
</feature>
<dbReference type="InterPro" id="IPR043162">
    <property type="entry name" value="DOCK_C_lobe_C"/>
</dbReference>
<dbReference type="Pfam" id="PF06920">
    <property type="entry name" value="DHR-2_Lobe_A"/>
    <property type="match status" value="1"/>
</dbReference>
<feature type="region of interest" description="Disordered" evidence="7">
    <location>
        <begin position="196"/>
        <end position="275"/>
    </location>
</feature>
<evidence type="ECO:0000256" key="6">
    <source>
        <dbReference type="SAM" id="Coils"/>
    </source>
</evidence>
<dbReference type="Pfam" id="PF16172">
    <property type="entry name" value="DOCK_N"/>
    <property type="match status" value="2"/>
</dbReference>
<feature type="domain" description="DOCKER" evidence="9">
    <location>
        <begin position="1981"/>
        <end position="2420"/>
    </location>
</feature>
<feature type="compositionally biased region" description="Polar residues" evidence="7">
    <location>
        <begin position="994"/>
        <end position="1019"/>
    </location>
</feature>
<feature type="region of interest" description="Disordered" evidence="7">
    <location>
        <begin position="1478"/>
        <end position="1539"/>
    </location>
</feature>
<dbReference type="InterPro" id="IPR046770">
    <property type="entry name" value="DOCKER_Lobe_B"/>
</dbReference>
<feature type="region of interest" description="Disordered" evidence="7">
    <location>
        <begin position="2491"/>
        <end position="2589"/>
    </location>
</feature>